<protein>
    <submittedName>
        <fullName evidence="2">GCN5-like N-acetyltransferase</fullName>
    </submittedName>
</protein>
<dbReference type="InterPro" id="IPR000182">
    <property type="entry name" value="GNAT_dom"/>
</dbReference>
<proteinExistence type="predicted"/>
<comment type="caution">
    <text evidence="2">The sequence shown here is derived from an EMBL/GenBank/DDBJ whole genome shotgun (WGS) entry which is preliminary data.</text>
</comment>
<keyword evidence="2" id="KW-0808">Transferase</keyword>
<dbReference type="GO" id="GO:0016747">
    <property type="term" value="F:acyltransferase activity, transferring groups other than amino-acyl groups"/>
    <property type="evidence" value="ECO:0007669"/>
    <property type="project" value="InterPro"/>
</dbReference>
<dbReference type="Pfam" id="PF00583">
    <property type="entry name" value="Acetyltransf_1"/>
    <property type="match status" value="1"/>
</dbReference>
<evidence type="ECO:0000313" key="3">
    <source>
        <dbReference type="Proteomes" id="UP000006315"/>
    </source>
</evidence>
<sequence>MNNLEKAVTFNELKWDTDYFGVASAKAILHRPLSLNEWDELKTRFKDYQFISIVNQNSEPFNAQLIGKDTSAFLADVNIQFEKRVFGINELPKNVTIHYSLERNEKILEIADFKFSKFTEDAELARRGGDQVYRQWIINSFKRQDKYHAVSNDENGNINGFVLFSYSDNQFVIELIAVSQKKSKGGVGTSLFKAVEYVAHQQGCSEIKVGTQVRNIVAINFYHKVGCKQIESHQVFHLWNN</sequence>
<dbReference type="Proteomes" id="UP000006315">
    <property type="component" value="Unassembled WGS sequence"/>
</dbReference>
<dbReference type="STRING" id="1131731.BAZO_20143"/>
<dbReference type="PATRIC" id="fig|1131731.3.peg.4108"/>
<dbReference type="RefSeq" id="WP_003333271.1">
    <property type="nucleotide sequence ID" value="NZ_AJLR01000152.1"/>
</dbReference>
<keyword evidence="3" id="KW-1185">Reference proteome</keyword>
<dbReference type="Gene3D" id="3.40.630.30">
    <property type="match status" value="1"/>
</dbReference>
<evidence type="ECO:0000259" key="1">
    <source>
        <dbReference type="PROSITE" id="PS51186"/>
    </source>
</evidence>
<evidence type="ECO:0000313" key="2">
    <source>
        <dbReference type="EMBL" id="EKN62764.1"/>
    </source>
</evidence>
<dbReference type="InterPro" id="IPR016181">
    <property type="entry name" value="Acyl_CoA_acyltransferase"/>
</dbReference>
<dbReference type="EMBL" id="AJLR01000152">
    <property type="protein sequence ID" value="EKN62764.1"/>
    <property type="molecule type" value="Genomic_DNA"/>
</dbReference>
<dbReference type="AlphaFoldDB" id="K6D3C1"/>
<organism evidence="2 3">
    <name type="scientific">Schinkia azotoformans LMG 9581</name>
    <dbReference type="NCBI Taxonomy" id="1131731"/>
    <lineage>
        <taxon>Bacteria</taxon>
        <taxon>Bacillati</taxon>
        <taxon>Bacillota</taxon>
        <taxon>Bacilli</taxon>
        <taxon>Bacillales</taxon>
        <taxon>Bacillaceae</taxon>
        <taxon>Calidifontibacillus/Schinkia group</taxon>
        <taxon>Schinkia</taxon>
    </lineage>
</organism>
<dbReference type="PROSITE" id="PS51186">
    <property type="entry name" value="GNAT"/>
    <property type="match status" value="1"/>
</dbReference>
<reference evidence="2 3" key="1">
    <citation type="journal article" date="2012" name="Front. Microbiol.">
        <title>Redundancy and modularity in membrane-associated dissimilatory nitrate reduction in Bacillus.</title>
        <authorList>
            <person name="Heylen K."/>
            <person name="Keltjens J."/>
        </authorList>
    </citation>
    <scope>NUCLEOTIDE SEQUENCE [LARGE SCALE GENOMIC DNA]</scope>
    <source>
        <strain evidence="2 3">LMG 9581</strain>
    </source>
</reference>
<name>K6D3C1_SCHAZ</name>
<dbReference type="SUPFAM" id="SSF55729">
    <property type="entry name" value="Acyl-CoA N-acyltransferases (Nat)"/>
    <property type="match status" value="1"/>
</dbReference>
<gene>
    <name evidence="2" type="ORF">BAZO_20143</name>
</gene>
<feature type="domain" description="N-acetyltransferase" evidence="1">
    <location>
        <begin position="113"/>
        <end position="241"/>
    </location>
</feature>
<accession>K6D3C1</accession>